<dbReference type="CDD" id="cd19485">
    <property type="entry name" value="KaiC-N"/>
    <property type="match status" value="1"/>
</dbReference>
<dbReference type="PIRSF" id="PIRSF039117">
    <property type="entry name" value="KaiC"/>
    <property type="match status" value="1"/>
</dbReference>
<organism evidence="8 9">
    <name type="scientific">Lignipirellula cremea</name>
    <dbReference type="NCBI Taxonomy" id="2528010"/>
    <lineage>
        <taxon>Bacteria</taxon>
        <taxon>Pseudomonadati</taxon>
        <taxon>Planctomycetota</taxon>
        <taxon>Planctomycetia</taxon>
        <taxon>Pirellulales</taxon>
        <taxon>Pirellulaceae</taxon>
        <taxon>Lignipirellula</taxon>
    </lineage>
</organism>
<evidence type="ECO:0000256" key="3">
    <source>
        <dbReference type="ARBA" id="ARBA00022679"/>
    </source>
</evidence>
<dbReference type="EMBL" id="CP036433">
    <property type="protein sequence ID" value="QDU97778.1"/>
    <property type="molecule type" value="Genomic_DNA"/>
</dbReference>
<dbReference type="InterPro" id="IPR047221">
    <property type="entry name" value="KaiC_N"/>
</dbReference>
<name>A0A518E107_9BACT</name>
<keyword evidence="6" id="KW-0378">Hydrolase</keyword>
<protein>
    <recommendedName>
        <fullName evidence="1">non-specific serine/threonine protein kinase</fullName>
        <ecNumber evidence="1">2.7.11.1</ecNumber>
    </recommendedName>
</protein>
<evidence type="ECO:0000256" key="6">
    <source>
        <dbReference type="ARBA" id="ARBA00022801"/>
    </source>
</evidence>
<reference evidence="8 9" key="1">
    <citation type="submission" date="2019-02" db="EMBL/GenBank/DDBJ databases">
        <title>Deep-cultivation of Planctomycetes and their phenomic and genomic characterization uncovers novel biology.</title>
        <authorList>
            <person name="Wiegand S."/>
            <person name="Jogler M."/>
            <person name="Boedeker C."/>
            <person name="Pinto D."/>
            <person name="Vollmers J."/>
            <person name="Rivas-Marin E."/>
            <person name="Kohn T."/>
            <person name="Peeters S.H."/>
            <person name="Heuer A."/>
            <person name="Rast P."/>
            <person name="Oberbeckmann S."/>
            <person name="Bunk B."/>
            <person name="Jeske O."/>
            <person name="Meyerdierks A."/>
            <person name="Storesund J.E."/>
            <person name="Kallscheuer N."/>
            <person name="Luecker S."/>
            <person name="Lage O.M."/>
            <person name="Pohl T."/>
            <person name="Merkel B.J."/>
            <person name="Hornburger P."/>
            <person name="Mueller R.-W."/>
            <person name="Bruemmer F."/>
            <person name="Labrenz M."/>
            <person name="Spormann A.M."/>
            <person name="Op den Camp H."/>
            <person name="Overmann J."/>
            <person name="Amann R."/>
            <person name="Jetten M.S.M."/>
            <person name="Mascher T."/>
            <person name="Medema M.H."/>
            <person name="Devos D.P."/>
            <person name="Kaster A.-K."/>
            <person name="Ovreas L."/>
            <person name="Rohde M."/>
            <person name="Galperin M.Y."/>
            <person name="Jogler C."/>
        </authorList>
    </citation>
    <scope>NUCLEOTIDE SEQUENCE [LARGE SCALE GENOMIC DNA]</scope>
    <source>
        <strain evidence="8 9">Pla85_3_4</strain>
    </source>
</reference>
<gene>
    <name evidence="8" type="primary">kaiC</name>
    <name evidence="8" type="ORF">Pla8534_56340</name>
</gene>
<evidence type="ECO:0000313" key="8">
    <source>
        <dbReference type="EMBL" id="QDU97778.1"/>
    </source>
</evidence>
<keyword evidence="3 8" id="KW-0808">Transferase</keyword>
<dbReference type="SMART" id="SM00382">
    <property type="entry name" value="AAA"/>
    <property type="match status" value="2"/>
</dbReference>
<evidence type="ECO:0000256" key="1">
    <source>
        <dbReference type="ARBA" id="ARBA00012513"/>
    </source>
</evidence>
<dbReference type="SUPFAM" id="SSF52540">
    <property type="entry name" value="P-loop containing nucleoside triphosphate hydrolases"/>
    <property type="match status" value="2"/>
</dbReference>
<dbReference type="PANTHER" id="PTHR42926:SF1">
    <property type="entry name" value="CIRCADIAN CLOCK OSCILLATOR PROTEIN KAIC 1"/>
    <property type="match status" value="1"/>
</dbReference>
<accession>A0A518E107</accession>
<sequence>MPESDPVPPSLPPLPKALTGIEGFDEITQGGLPRGRATLVCGSAGCGKTLFAAEFLVRGATRYGEPGVFMAFEETADELAQNVRSLGLDLEKLVEQNLAAVDYVHVERSEIEETGEYDLEGLFVRLGYAIDSIGAKRVVLDTLEVLFGGLTNASVLRSEIRRLFRWLKEKGVTAVITAERGESSLTRFGLEEYVSDCVILLDHRVDEQVSTRRLRIVKYRGTAHGTNEFPFLIESDGISVLPITSAGMEHPASEERVPTGVSQLDEMLGVQGYFRGSSVLVTGTAGTGKTSLACHFAVAACQRGDKCVYYSFEESSTQLIRNMRSIGVDLDRWINAGLLHIQSARPTRYGLEMHLVQMHKLIKKIQPRVVVVDPISNFLSAGTMSEAGSMLVRLVDFIKSRNMTGMFTNLTHSQNPEQTDLGISSIIDTWILLRDAESDNARRGTLSILKSRGMAHSRKVRGFHLTDQGITLSDSAHPLASPAQGD</sequence>
<dbReference type="KEGG" id="lcre:Pla8534_56340"/>
<dbReference type="EC" id="2.7.11.1" evidence="1"/>
<dbReference type="OrthoDB" id="9783783at2"/>
<dbReference type="Proteomes" id="UP000317648">
    <property type="component" value="Chromosome"/>
</dbReference>
<dbReference type="InterPro" id="IPR030665">
    <property type="entry name" value="KaiC"/>
</dbReference>
<dbReference type="InterPro" id="IPR027417">
    <property type="entry name" value="P-loop_NTPase"/>
</dbReference>
<dbReference type="AlphaFoldDB" id="A0A518E107"/>
<evidence type="ECO:0000256" key="5">
    <source>
        <dbReference type="ARBA" id="ARBA00022777"/>
    </source>
</evidence>
<dbReference type="PANTHER" id="PTHR42926">
    <property type="match status" value="1"/>
</dbReference>
<keyword evidence="5 8" id="KW-0418">Kinase</keyword>
<evidence type="ECO:0000259" key="7">
    <source>
        <dbReference type="PROSITE" id="PS51146"/>
    </source>
</evidence>
<evidence type="ECO:0000256" key="2">
    <source>
        <dbReference type="ARBA" id="ARBA00022553"/>
    </source>
</evidence>
<dbReference type="Gene3D" id="3.40.50.300">
    <property type="entry name" value="P-loop containing nucleotide triphosphate hydrolases"/>
    <property type="match status" value="2"/>
</dbReference>
<dbReference type="GO" id="GO:0004674">
    <property type="term" value="F:protein serine/threonine kinase activity"/>
    <property type="evidence" value="ECO:0007669"/>
    <property type="project" value="UniProtKB-EC"/>
</dbReference>
<feature type="domain" description="KaiC" evidence="7">
    <location>
        <begin position="15"/>
        <end position="254"/>
    </location>
</feature>
<dbReference type="GO" id="GO:0005524">
    <property type="term" value="F:ATP binding"/>
    <property type="evidence" value="ECO:0007669"/>
    <property type="project" value="InterPro"/>
</dbReference>
<dbReference type="InterPro" id="IPR003593">
    <property type="entry name" value="AAA+_ATPase"/>
</dbReference>
<evidence type="ECO:0000313" key="9">
    <source>
        <dbReference type="Proteomes" id="UP000317648"/>
    </source>
</evidence>
<dbReference type="InterPro" id="IPR051347">
    <property type="entry name" value="Circadian_clock_KaiC-rel"/>
</dbReference>
<keyword evidence="9" id="KW-1185">Reference proteome</keyword>
<keyword evidence="4" id="KW-0677">Repeat</keyword>
<dbReference type="GO" id="GO:0016787">
    <property type="term" value="F:hydrolase activity"/>
    <property type="evidence" value="ECO:0007669"/>
    <property type="project" value="UniProtKB-KW"/>
</dbReference>
<dbReference type="RefSeq" id="WP_145056532.1">
    <property type="nucleotide sequence ID" value="NZ_CP036433.1"/>
</dbReference>
<dbReference type="InterPro" id="IPR014774">
    <property type="entry name" value="KaiC-like_dom"/>
</dbReference>
<proteinExistence type="predicted"/>
<dbReference type="Pfam" id="PF06745">
    <property type="entry name" value="ATPase"/>
    <property type="match status" value="2"/>
</dbReference>
<keyword evidence="2" id="KW-0597">Phosphoprotein</keyword>
<dbReference type="InterPro" id="IPR010624">
    <property type="entry name" value="KaiC_dom"/>
</dbReference>
<dbReference type="NCBIfam" id="NF006799">
    <property type="entry name" value="PRK09302.1"/>
    <property type="match status" value="1"/>
</dbReference>
<feature type="domain" description="KaiC" evidence="7">
    <location>
        <begin position="255"/>
        <end position="486"/>
    </location>
</feature>
<dbReference type="PROSITE" id="PS51146">
    <property type="entry name" value="KAIC"/>
    <property type="match status" value="2"/>
</dbReference>
<evidence type="ECO:0000256" key="4">
    <source>
        <dbReference type="ARBA" id="ARBA00022737"/>
    </source>
</evidence>